<feature type="region of interest" description="Disordered" evidence="1">
    <location>
        <begin position="449"/>
        <end position="472"/>
    </location>
</feature>
<evidence type="ECO:0000313" key="2">
    <source>
        <dbReference type="EMBL" id="KAK7438893.1"/>
    </source>
</evidence>
<sequence>MILKVRYTKPRDFVEPIKWSQTRSLVLQLLNFNSFQQMPHYYADVPRTTTAWTDQMHRHIVKFIAAKNPSLTGRSSRILWTNLVDAFPHEHGHSQIAWESRYANHKPYFDREIEKHLKLIGYPQMPLLPHPHPKMIRKRFTREEQDRLISLVALNDPDGKRRRTNAFYGLLNDGPTTRHSERSWLTHYTKFSDFYDYMIQKYQRENGLSVTPGVTSLVGIKMPANFSLSDTQQNTSSQVTTAPSLGPEFVYLGKRKRNTEQREFGSNGVNSRDEPALKKLVAQVESMQPLTSAENTSQTFTIPKSTQSPFDEYLSQLPATNLYPFDDDEIVTHHRQSLPTEISSDSGETTDPENDIEYFIRKVALDKDTHMNNGTGSDDDLYVDSPPCSTTGAVPSTLSLFADEDDSKRISDDLYNGLYADSPCNSDSTMVRSPENVLQISSRANTGVTRNNRAMHKPTDSKATVISKPKKTAVSKIPIRKKASACVASMRDAGSFLPTPPISSTDLAETEPQQISDTALNKSGAQSLSLSGTRPNPEEPITVAEYNAKTADSENDISAISSSKIWVNLTFASLARLAQGAMF</sequence>
<organism evidence="2 3">
    <name type="scientific">Marasmiellus scandens</name>
    <dbReference type="NCBI Taxonomy" id="2682957"/>
    <lineage>
        <taxon>Eukaryota</taxon>
        <taxon>Fungi</taxon>
        <taxon>Dikarya</taxon>
        <taxon>Basidiomycota</taxon>
        <taxon>Agaricomycotina</taxon>
        <taxon>Agaricomycetes</taxon>
        <taxon>Agaricomycetidae</taxon>
        <taxon>Agaricales</taxon>
        <taxon>Marasmiineae</taxon>
        <taxon>Omphalotaceae</taxon>
        <taxon>Marasmiellus</taxon>
    </lineage>
</organism>
<dbReference type="Proteomes" id="UP001498398">
    <property type="component" value="Unassembled WGS sequence"/>
</dbReference>
<name>A0ABR1ITB8_9AGAR</name>
<gene>
    <name evidence="2" type="ORF">VKT23_017820</name>
</gene>
<evidence type="ECO:0000313" key="3">
    <source>
        <dbReference type="Proteomes" id="UP001498398"/>
    </source>
</evidence>
<accession>A0ABR1ITB8</accession>
<dbReference type="EMBL" id="JBANRG010000076">
    <property type="protein sequence ID" value="KAK7438893.1"/>
    <property type="molecule type" value="Genomic_DNA"/>
</dbReference>
<feature type="region of interest" description="Disordered" evidence="1">
    <location>
        <begin position="289"/>
        <end position="308"/>
    </location>
</feature>
<protein>
    <submittedName>
        <fullName evidence="2">Uncharacterized protein</fullName>
    </submittedName>
</protein>
<keyword evidence="3" id="KW-1185">Reference proteome</keyword>
<reference evidence="2 3" key="1">
    <citation type="submission" date="2024-01" db="EMBL/GenBank/DDBJ databases">
        <title>A draft genome for the cacao thread blight pathogen Marasmiellus scandens.</title>
        <authorList>
            <person name="Baruah I.K."/>
            <person name="Leung J."/>
            <person name="Bukari Y."/>
            <person name="Amoako-Attah I."/>
            <person name="Meinhardt L.W."/>
            <person name="Bailey B.A."/>
            <person name="Cohen S.P."/>
        </authorList>
    </citation>
    <scope>NUCLEOTIDE SEQUENCE [LARGE SCALE GENOMIC DNA]</scope>
    <source>
        <strain evidence="2 3">GH-19</strain>
    </source>
</reference>
<comment type="caution">
    <text evidence="2">The sequence shown here is derived from an EMBL/GenBank/DDBJ whole genome shotgun (WGS) entry which is preliminary data.</text>
</comment>
<evidence type="ECO:0000256" key="1">
    <source>
        <dbReference type="SAM" id="MobiDB-lite"/>
    </source>
</evidence>
<dbReference type="Gene3D" id="1.10.10.60">
    <property type="entry name" value="Homeodomain-like"/>
    <property type="match status" value="1"/>
</dbReference>
<proteinExistence type="predicted"/>